<name>A0A821T647_9NEOP</name>
<evidence type="ECO:0000313" key="2">
    <source>
        <dbReference type="Proteomes" id="UP000663880"/>
    </source>
</evidence>
<accession>A0A821T647</accession>
<dbReference type="OrthoDB" id="6334764at2759"/>
<organism evidence="1 2">
    <name type="scientific">Pieris macdunnoughi</name>
    <dbReference type="NCBI Taxonomy" id="345717"/>
    <lineage>
        <taxon>Eukaryota</taxon>
        <taxon>Metazoa</taxon>
        <taxon>Ecdysozoa</taxon>
        <taxon>Arthropoda</taxon>
        <taxon>Hexapoda</taxon>
        <taxon>Insecta</taxon>
        <taxon>Pterygota</taxon>
        <taxon>Neoptera</taxon>
        <taxon>Endopterygota</taxon>
        <taxon>Lepidoptera</taxon>
        <taxon>Glossata</taxon>
        <taxon>Ditrysia</taxon>
        <taxon>Papilionoidea</taxon>
        <taxon>Pieridae</taxon>
        <taxon>Pierinae</taxon>
        <taxon>Pieris</taxon>
    </lineage>
</organism>
<dbReference type="Proteomes" id="UP000663880">
    <property type="component" value="Unassembled WGS sequence"/>
</dbReference>
<dbReference type="Pfam" id="PF06581">
    <property type="entry name" value="p31comet"/>
    <property type="match status" value="1"/>
</dbReference>
<sequence length="277" mass="31597">MTQNIVFNINIGDQLTSISCGHVIVELIKFLAYQRLQIPYTYQWLKQMVNKKKDNENEKDTYQSERHFHVASTALNNLDFVLKSLLKEIGEATLPQEVCIAFGSSPISCKEIYRIVLPTVCHKPQCQSPHIASDKKIQSSVFRNLVTSEKLCKVFFEPLSPTNMYVFLKKESLSNQQVVCSDTFLHVNGYRMPRSCKVVVLNFPANPKNTTCCNDFKIFGNAPSEDLSKLSLDDSSDDDFHEIESTDKVQWFQSTYVMKGFKDCVVNGSSIINSWLH</sequence>
<dbReference type="GO" id="GO:0007096">
    <property type="term" value="P:regulation of exit from mitosis"/>
    <property type="evidence" value="ECO:0007669"/>
    <property type="project" value="InterPro"/>
</dbReference>
<proteinExistence type="predicted"/>
<dbReference type="AlphaFoldDB" id="A0A821T647"/>
<dbReference type="EMBL" id="CAJOBZ010000022">
    <property type="protein sequence ID" value="CAF4869004.1"/>
    <property type="molecule type" value="Genomic_DNA"/>
</dbReference>
<reference evidence="1" key="1">
    <citation type="submission" date="2021-02" db="EMBL/GenBank/DDBJ databases">
        <authorList>
            <person name="Steward A R."/>
        </authorList>
    </citation>
    <scope>NUCLEOTIDE SEQUENCE</scope>
</reference>
<gene>
    <name evidence="1" type="ORF">PMACD_LOCUS8591</name>
</gene>
<dbReference type="Gene3D" id="3.30.900.20">
    <property type="match status" value="1"/>
</dbReference>
<dbReference type="InterPro" id="IPR053729">
    <property type="entry name" value="MAD2L1BP_domain_sf"/>
</dbReference>
<protein>
    <recommendedName>
        <fullName evidence="3">MAD2L1-binding protein</fullName>
    </recommendedName>
</protein>
<keyword evidence="2" id="KW-1185">Reference proteome</keyword>
<comment type="caution">
    <text evidence="1">The sequence shown here is derived from an EMBL/GenBank/DDBJ whole genome shotgun (WGS) entry which is preliminary data.</text>
</comment>
<dbReference type="PANTHER" id="PTHR15681:SF1">
    <property type="entry name" value="MAD2L1-BINDING PROTEIN"/>
    <property type="match status" value="1"/>
</dbReference>
<dbReference type="InterPro" id="IPR009511">
    <property type="entry name" value="MAD1/Cdc20-bound-Mad2-bd"/>
</dbReference>
<evidence type="ECO:0008006" key="3">
    <source>
        <dbReference type="Google" id="ProtNLM"/>
    </source>
</evidence>
<dbReference type="PANTHER" id="PTHR15681">
    <property type="entry name" value="MAD2L1-BINDING PROTEIN"/>
    <property type="match status" value="1"/>
</dbReference>
<dbReference type="GO" id="GO:0005634">
    <property type="term" value="C:nucleus"/>
    <property type="evidence" value="ECO:0007669"/>
    <property type="project" value="InterPro"/>
</dbReference>
<evidence type="ECO:0000313" key="1">
    <source>
        <dbReference type="EMBL" id="CAF4869004.1"/>
    </source>
</evidence>